<evidence type="ECO:0000313" key="1">
    <source>
        <dbReference type="EMBL" id="OSD72731.1"/>
    </source>
</evidence>
<accession>A0A974KIX4</accession>
<proteinExistence type="predicted"/>
<dbReference type="AlphaFoldDB" id="A0A974KIX4"/>
<dbReference type="RefSeq" id="WP_223365130.1">
    <property type="nucleotide sequence ID" value="NZ_NBPI01000004.1"/>
</dbReference>
<dbReference type="CDD" id="cd00167">
    <property type="entry name" value="SANT"/>
    <property type="match status" value="1"/>
</dbReference>
<dbReference type="InterPro" id="IPR001005">
    <property type="entry name" value="SANT/Myb"/>
</dbReference>
<organism evidence="1 2">
    <name type="scientific">Salmonella enterica subsp. enterica serovar Rough O:d:1,7</name>
    <dbReference type="NCBI Taxonomy" id="1974323"/>
    <lineage>
        <taxon>Bacteria</taxon>
        <taxon>Pseudomonadati</taxon>
        <taxon>Pseudomonadota</taxon>
        <taxon>Gammaproteobacteria</taxon>
        <taxon>Enterobacterales</taxon>
        <taxon>Enterobacteriaceae</taxon>
        <taxon>Salmonella</taxon>
    </lineage>
</organism>
<gene>
    <name evidence="1" type="ORF">R537_07180</name>
</gene>
<evidence type="ECO:0000313" key="2">
    <source>
        <dbReference type="Proteomes" id="UP000868515"/>
    </source>
</evidence>
<evidence type="ECO:0008006" key="3">
    <source>
        <dbReference type="Google" id="ProtNLM"/>
    </source>
</evidence>
<sequence>MMTLKPMGTPGKCPAHNRPWTPKEEKLVISLYGKKSLAEIAALLPEPGRTTAAVVHRVQFLRERFPDQFGYMRPRYTQEQDNFIRENRHTMTAEEIGNQLTPRRTRDSVTHRARYLGISLYKCGDNSPHTKYKDSDVDLIRGLRDRFNLTFPEIGEKFAIDKYTTKWLYHHRHTAIDAIAREYLPR</sequence>
<reference evidence="1 2" key="1">
    <citation type="submission" date="2017-03" db="EMBL/GenBank/DDBJ databases">
        <title>Salmonella serotype comparative study.</title>
        <authorList>
            <person name="Liao J."/>
        </authorList>
    </citation>
    <scope>NUCLEOTIDE SEQUENCE [LARGE SCALE GENOMIC DNA]</scope>
    <source>
        <strain evidence="1 2">NY_FSL S10-1448</strain>
    </source>
</reference>
<name>A0A974KIX4_SALET</name>
<comment type="caution">
    <text evidence="1">The sequence shown here is derived from an EMBL/GenBank/DDBJ whole genome shotgun (WGS) entry which is preliminary data.</text>
</comment>
<dbReference type="EMBL" id="NBPI01000004">
    <property type="protein sequence ID" value="OSD72731.1"/>
    <property type="molecule type" value="Genomic_DNA"/>
</dbReference>
<protein>
    <recommendedName>
        <fullName evidence="3">AsnC family protein</fullName>
    </recommendedName>
</protein>
<dbReference type="Proteomes" id="UP000868515">
    <property type="component" value="Unassembled WGS sequence"/>
</dbReference>